<feature type="region of interest" description="Disordered" evidence="1">
    <location>
        <begin position="92"/>
        <end position="127"/>
    </location>
</feature>
<organism evidence="3">
    <name type="scientific">Ensifer adhaerens</name>
    <name type="common">Sinorhizobium morelense</name>
    <dbReference type="NCBI Taxonomy" id="106592"/>
    <lineage>
        <taxon>Bacteria</taxon>
        <taxon>Pseudomonadati</taxon>
        <taxon>Pseudomonadota</taxon>
        <taxon>Alphaproteobacteria</taxon>
        <taxon>Hyphomicrobiales</taxon>
        <taxon>Rhizobiaceae</taxon>
        <taxon>Sinorhizobium/Ensifer group</taxon>
        <taxon>Ensifer</taxon>
    </lineage>
</organism>
<feature type="non-terminal residue" evidence="3">
    <location>
        <position position="154"/>
    </location>
</feature>
<feature type="chain" id="PRO_5003021556" evidence="2">
    <location>
        <begin position="28"/>
        <end position="154"/>
    </location>
</feature>
<keyword evidence="2" id="KW-0732">Signal</keyword>
<feature type="compositionally biased region" description="Polar residues" evidence="1">
    <location>
        <begin position="95"/>
        <end position="109"/>
    </location>
</feature>
<feature type="region of interest" description="Disordered" evidence="1">
    <location>
        <begin position="135"/>
        <end position="154"/>
    </location>
</feature>
<dbReference type="AlphaFoldDB" id="D1CTA9"/>
<sequence>MTDPVTLCSRVTRALLFILGTHSVANAASGEMCFHEYTAPSYLISSGAECSCGPYTKKEYHHTQKAFNKLIDLTSEFDEVSFYMCSNLGPVSGRTEPSQTVEPQSTPSHTPALEDVSPPVASEGTTDAVTEILGRANGIGGSKSESAYGEFLEQ</sequence>
<dbReference type="EMBL" id="DQ403541">
    <property type="protein sequence ID" value="ABD75063.1"/>
    <property type="molecule type" value="Genomic_DNA"/>
</dbReference>
<reference evidence="3" key="1">
    <citation type="submission" date="2006-02" db="EMBL/GenBank/DDBJ databases">
        <title>Sampling the accessory genome of the Sinorhizobium genus by suppressive subtractive hybridization.</title>
        <authorList>
            <person name="Moulin L."/>
            <person name="Ghazoui Z."/>
            <person name="Young P."/>
        </authorList>
    </citation>
    <scope>NUCLEOTIDE SEQUENCE</scope>
    <source>
        <strain evidence="3">LMG21331</strain>
    </source>
</reference>
<proteinExistence type="predicted"/>
<accession>D1CTA9</accession>
<evidence type="ECO:0000256" key="2">
    <source>
        <dbReference type="SAM" id="SignalP"/>
    </source>
</evidence>
<protein>
    <submittedName>
        <fullName evidence="3">Uncharacterized protein</fullName>
    </submittedName>
</protein>
<feature type="signal peptide" evidence="2">
    <location>
        <begin position="1"/>
        <end position="27"/>
    </location>
</feature>
<name>D1CTA9_ENSAD</name>
<evidence type="ECO:0000313" key="3">
    <source>
        <dbReference type="EMBL" id="ABD75063.1"/>
    </source>
</evidence>
<evidence type="ECO:0000256" key="1">
    <source>
        <dbReference type="SAM" id="MobiDB-lite"/>
    </source>
</evidence>